<dbReference type="eggNOG" id="KOG3016">
    <property type="taxonomic scope" value="Eukaryota"/>
</dbReference>
<dbReference type="RefSeq" id="XP_014154227.1">
    <property type="nucleotide sequence ID" value="XM_014298752.1"/>
</dbReference>
<dbReference type="AlphaFoldDB" id="A0A0L0FU05"/>
<dbReference type="InterPro" id="IPR029069">
    <property type="entry name" value="HotDog_dom_sf"/>
</dbReference>
<dbReference type="GO" id="GO:0006637">
    <property type="term" value="P:acyl-CoA metabolic process"/>
    <property type="evidence" value="ECO:0007669"/>
    <property type="project" value="InterPro"/>
</dbReference>
<accession>A0A0L0FU05</accession>
<dbReference type="OrthoDB" id="68328at2759"/>
<dbReference type="Proteomes" id="UP000054560">
    <property type="component" value="Unassembled WGS sequence"/>
</dbReference>
<keyword evidence="3" id="KW-1185">Reference proteome</keyword>
<protein>
    <recommendedName>
        <fullName evidence="1">Acyl-CoA thioesterase 2 C-terminal domain-containing protein</fullName>
    </recommendedName>
</protein>
<proteinExistence type="predicted"/>
<dbReference type="Gene3D" id="3.10.129.10">
    <property type="entry name" value="Hotdog Thioesterase"/>
    <property type="match status" value="1"/>
</dbReference>
<organism evidence="2 3">
    <name type="scientific">Sphaeroforma arctica JP610</name>
    <dbReference type="NCBI Taxonomy" id="667725"/>
    <lineage>
        <taxon>Eukaryota</taxon>
        <taxon>Ichthyosporea</taxon>
        <taxon>Ichthyophonida</taxon>
        <taxon>Sphaeroforma</taxon>
    </lineage>
</organism>
<dbReference type="GO" id="GO:0047617">
    <property type="term" value="F:fatty acyl-CoA hydrolase activity"/>
    <property type="evidence" value="ECO:0007669"/>
    <property type="project" value="InterPro"/>
</dbReference>
<dbReference type="GeneID" id="25907820"/>
<dbReference type="PANTHER" id="PTHR11066">
    <property type="entry name" value="ACYL-COA THIOESTERASE"/>
    <property type="match status" value="1"/>
</dbReference>
<dbReference type="InterPro" id="IPR003703">
    <property type="entry name" value="Acyl_CoA_thio"/>
</dbReference>
<dbReference type="EMBL" id="KQ242168">
    <property type="protein sequence ID" value="KNC80325.1"/>
    <property type="molecule type" value="Genomic_DNA"/>
</dbReference>
<dbReference type="CDD" id="cd03444">
    <property type="entry name" value="Thioesterase_II_repeat1"/>
    <property type="match status" value="1"/>
</dbReference>
<dbReference type="SUPFAM" id="SSF54637">
    <property type="entry name" value="Thioesterase/thiol ester dehydrase-isomerase"/>
    <property type="match status" value="1"/>
</dbReference>
<dbReference type="GO" id="GO:0005782">
    <property type="term" value="C:peroxisomal matrix"/>
    <property type="evidence" value="ECO:0007669"/>
    <property type="project" value="TreeGrafter"/>
</dbReference>
<reference evidence="2 3" key="1">
    <citation type="submission" date="2011-02" db="EMBL/GenBank/DDBJ databases">
        <title>The Genome Sequence of Sphaeroforma arctica JP610.</title>
        <authorList>
            <consortium name="The Broad Institute Genome Sequencing Platform"/>
            <person name="Russ C."/>
            <person name="Cuomo C."/>
            <person name="Young S.K."/>
            <person name="Zeng Q."/>
            <person name="Gargeya S."/>
            <person name="Alvarado L."/>
            <person name="Berlin A."/>
            <person name="Chapman S.B."/>
            <person name="Chen Z."/>
            <person name="Freedman E."/>
            <person name="Gellesch M."/>
            <person name="Goldberg J."/>
            <person name="Griggs A."/>
            <person name="Gujja S."/>
            <person name="Heilman E."/>
            <person name="Heiman D."/>
            <person name="Howarth C."/>
            <person name="Mehta T."/>
            <person name="Neiman D."/>
            <person name="Pearson M."/>
            <person name="Roberts A."/>
            <person name="Saif S."/>
            <person name="Shea T."/>
            <person name="Shenoy N."/>
            <person name="Sisk P."/>
            <person name="Stolte C."/>
            <person name="Sykes S."/>
            <person name="White J."/>
            <person name="Yandava C."/>
            <person name="Burger G."/>
            <person name="Gray M.W."/>
            <person name="Holland P.W.H."/>
            <person name="King N."/>
            <person name="Lang F.B.F."/>
            <person name="Roger A.J."/>
            <person name="Ruiz-Trillo I."/>
            <person name="Haas B."/>
            <person name="Nusbaum C."/>
            <person name="Birren B."/>
        </authorList>
    </citation>
    <scope>NUCLEOTIDE SEQUENCE [LARGE SCALE GENOMIC DNA]</scope>
    <source>
        <strain evidence="2 3">JP610</strain>
    </source>
</reference>
<gene>
    <name evidence="2" type="ORF">SARC_07316</name>
</gene>
<dbReference type="InterPro" id="IPR025652">
    <property type="entry name" value="TesB_C"/>
</dbReference>
<evidence type="ECO:0000259" key="1">
    <source>
        <dbReference type="Pfam" id="PF02551"/>
    </source>
</evidence>
<evidence type="ECO:0000313" key="3">
    <source>
        <dbReference type="Proteomes" id="UP000054560"/>
    </source>
</evidence>
<evidence type="ECO:0000313" key="2">
    <source>
        <dbReference type="EMBL" id="KNC80325.1"/>
    </source>
</evidence>
<name>A0A0L0FU05_9EUKA</name>
<dbReference type="STRING" id="667725.A0A0L0FU05"/>
<sequence>MSSLIVNPQRHKASMDDRLPLKMRQYFKTNQSNFPLDTRIVGLDYEEFIREGNRPSSTLSELKIPKKLVWMRALGELGDDPQIHKCVAAWASDWGVGVTPMKAVGSSFVSPEVRMCCSLDHAMWFNGDFRADEWMLYEMEGIQFAGGRGVSSGRIYDQEGNMKVHVTQEILIRYKPGTEYPKFDKTLQW</sequence>
<dbReference type="GO" id="GO:0009062">
    <property type="term" value="P:fatty acid catabolic process"/>
    <property type="evidence" value="ECO:0007669"/>
    <property type="project" value="TreeGrafter"/>
</dbReference>
<feature type="domain" description="Acyl-CoA thioesterase 2 C-terminal" evidence="1">
    <location>
        <begin position="65"/>
        <end position="169"/>
    </location>
</feature>
<dbReference type="Pfam" id="PF02551">
    <property type="entry name" value="Acyl_CoA_thio"/>
    <property type="match status" value="1"/>
</dbReference>
<dbReference type="PANTHER" id="PTHR11066:SF34">
    <property type="entry name" value="ACYL-COENZYME A THIOESTERASE 8"/>
    <property type="match status" value="1"/>
</dbReference>